<gene>
    <name evidence="2" type="ORF">H4R34_006190</name>
</gene>
<evidence type="ECO:0000256" key="1">
    <source>
        <dbReference type="SAM" id="MobiDB-lite"/>
    </source>
</evidence>
<dbReference type="OrthoDB" id="5325112at2759"/>
<protein>
    <submittedName>
        <fullName evidence="2">Uncharacterized protein</fullName>
    </submittedName>
</protein>
<organism evidence="2 3">
    <name type="scientific">Dimargaris verticillata</name>
    <dbReference type="NCBI Taxonomy" id="2761393"/>
    <lineage>
        <taxon>Eukaryota</taxon>
        <taxon>Fungi</taxon>
        <taxon>Fungi incertae sedis</taxon>
        <taxon>Zoopagomycota</taxon>
        <taxon>Kickxellomycotina</taxon>
        <taxon>Dimargaritomycetes</taxon>
        <taxon>Dimargaritales</taxon>
        <taxon>Dimargaritaceae</taxon>
        <taxon>Dimargaris</taxon>
    </lineage>
</organism>
<evidence type="ECO:0000313" key="2">
    <source>
        <dbReference type="EMBL" id="KAJ1969184.1"/>
    </source>
</evidence>
<evidence type="ECO:0000313" key="3">
    <source>
        <dbReference type="Proteomes" id="UP001151582"/>
    </source>
</evidence>
<accession>A0A9W8ATX4</accession>
<keyword evidence="3" id="KW-1185">Reference proteome</keyword>
<comment type="caution">
    <text evidence="2">The sequence shown here is derived from an EMBL/GenBank/DDBJ whole genome shotgun (WGS) entry which is preliminary data.</text>
</comment>
<proteinExistence type="predicted"/>
<feature type="compositionally biased region" description="Low complexity" evidence="1">
    <location>
        <begin position="64"/>
        <end position="76"/>
    </location>
</feature>
<sequence>MHHAFVPIPVIEQLPLTIASVLAVGDRFLVGTDNGVLLVYTVREVPHSPTAPTPEASSAQDPLASSVTTSASGSVGNNSAETEPDYARLVNLQVTFELVDCLKGFSKRAI</sequence>
<name>A0A9W8ATX4_9FUNG</name>
<dbReference type="EMBL" id="JANBQB010001980">
    <property type="protein sequence ID" value="KAJ1969184.1"/>
    <property type="molecule type" value="Genomic_DNA"/>
</dbReference>
<reference evidence="2" key="1">
    <citation type="submission" date="2022-07" db="EMBL/GenBank/DDBJ databases">
        <title>Phylogenomic reconstructions and comparative analyses of Kickxellomycotina fungi.</title>
        <authorList>
            <person name="Reynolds N.K."/>
            <person name="Stajich J.E."/>
            <person name="Barry K."/>
            <person name="Grigoriev I.V."/>
            <person name="Crous P."/>
            <person name="Smith M.E."/>
        </authorList>
    </citation>
    <scope>NUCLEOTIDE SEQUENCE</scope>
    <source>
        <strain evidence="2">RSA 567</strain>
    </source>
</reference>
<feature type="region of interest" description="Disordered" evidence="1">
    <location>
        <begin position="48"/>
        <end position="82"/>
    </location>
</feature>
<dbReference type="Proteomes" id="UP001151582">
    <property type="component" value="Unassembled WGS sequence"/>
</dbReference>
<dbReference type="AlphaFoldDB" id="A0A9W8ATX4"/>
<feature type="non-terminal residue" evidence="2">
    <location>
        <position position="110"/>
    </location>
</feature>